<dbReference type="Gene3D" id="2.60.120.10">
    <property type="entry name" value="Jelly Rolls"/>
    <property type="match status" value="1"/>
</dbReference>
<dbReference type="Proteomes" id="UP000317365">
    <property type="component" value="Chromosome"/>
</dbReference>
<dbReference type="EMBL" id="CP036282">
    <property type="protein sequence ID" value="QDL56868.1"/>
    <property type="molecule type" value="Genomic_DNA"/>
</dbReference>
<dbReference type="Pfam" id="PF01050">
    <property type="entry name" value="MannoseP_isomer"/>
    <property type="match status" value="1"/>
</dbReference>
<sequence length="122" mass="13895">MQTTTRTETIERTQRPWGWYESVSEVDGNKIKRIGVLPGQQLSLQKHHQRSEHWVVVKGTARITLDERVFDLSVGGHCDIAVGQVHRLANLTAEPVEIVEVQFGAYLGEDDIVRLQDDYGRQ</sequence>
<dbReference type="InterPro" id="IPR014710">
    <property type="entry name" value="RmlC-like_jellyroll"/>
</dbReference>
<dbReference type="InterPro" id="IPR001538">
    <property type="entry name" value="Man6P_isomerase-2_C"/>
</dbReference>
<evidence type="ECO:0000313" key="2">
    <source>
        <dbReference type="EMBL" id="QDL56868.1"/>
    </source>
</evidence>
<dbReference type="InterPro" id="IPR011051">
    <property type="entry name" value="RmlC_Cupin_sf"/>
</dbReference>
<gene>
    <name evidence="2" type="ORF">EXZ61_18210</name>
</gene>
<proteinExistence type="predicted"/>
<evidence type="ECO:0000313" key="3">
    <source>
        <dbReference type="Proteomes" id="UP000317365"/>
    </source>
</evidence>
<dbReference type="SUPFAM" id="SSF51182">
    <property type="entry name" value="RmlC-like cupins"/>
    <property type="match status" value="1"/>
</dbReference>
<dbReference type="InterPro" id="IPR051161">
    <property type="entry name" value="Mannose-6P_isomerase_type2"/>
</dbReference>
<dbReference type="CDD" id="cd02213">
    <property type="entry name" value="cupin_PMI_typeII_C"/>
    <property type="match status" value="1"/>
</dbReference>
<accession>A0A515EW40</accession>
<reference evidence="3" key="2">
    <citation type="journal article" date="2020" name="Int. J. Syst. Evol. Microbiol.">
        <title>Genomic insights into a novel species Rhodoferax aquaticus sp. nov., isolated from freshwater.</title>
        <authorList>
            <person name="Li T."/>
            <person name="Zhuo Y."/>
            <person name="Jin C.Z."/>
            <person name="Wu X."/>
            <person name="Ko S.R."/>
            <person name="Jin F.J."/>
            <person name="Ahn C.Y."/>
            <person name="Oh H.M."/>
            <person name="Lee H.G."/>
            <person name="Jin L."/>
        </authorList>
    </citation>
    <scope>NUCLEOTIDE SEQUENCE [LARGE SCALE GENOMIC DNA]</scope>
    <source>
        <strain evidence="3">Gr-4</strain>
    </source>
</reference>
<feature type="domain" description="Mannose-6-phosphate isomerase type II C-terminal" evidence="1">
    <location>
        <begin position="7"/>
        <end position="117"/>
    </location>
</feature>
<name>A0A515EW40_9BURK</name>
<reference evidence="3" key="1">
    <citation type="submission" date="2019-02" db="EMBL/GenBank/DDBJ databases">
        <title>Complete genome sequence of Rhodoferax sp. Gr-4.</title>
        <authorList>
            <person name="Jin L."/>
        </authorList>
    </citation>
    <scope>NUCLEOTIDE SEQUENCE [LARGE SCALE GENOMIC DNA]</scope>
    <source>
        <strain evidence="3">Gr-4</strain>
    </source>
</reference>
<dbReference type="PANTHER" id="PTHR46390:SF1">
    <property type="entry name" value="MANNOSE-1-PHOSPHATE GUANYLYLTRANSFERASE"/>
    <property type="match status" value="1"/>
</dbReference>
<keyword evidence="3" id="KW-1185">Reference proteome</keyword>
<protein>
    <submittedName>
        <fullName evidence="2">Cupin domain-containing protein</fullName>
    </submittedName>
</protein>
<dbReference type="AlphaFoldDB" id="A0A515EW40"/>
<dbReference type="GO" id="GO:0004475">
    <property type="term" value="F:mannose-1-phosphate guanylyltransferase (GTP) activity"/>
    <property type="evidence" value="ECO:0007669"/>
    <property type="project" value="TreeGrafter"/>
</dbReference>
<dbReference type="PANTHER" id="PTHR46390">
    <property type="entry name" value="MANNOSE-1-PHOSPHATE GUANYLYLTRANSFERASE"/>
    <property type="match status" value="1"/>
</dbReference>
<evidence type="ECO:0000259" key="1">
    <source>
        <dbReference type="Pfam" id="PF01050"/>
    </source>
</evidence>
<dbReference type="GO" id="GO:0009298">
    <property type="term" value="P:GDP-mannose biosynthetic process"/>
    <property type="evidence" value="ECO:0007669"/>
    <property type="project" value="TreeGrafter"/>
</dbReference>
<dbReference type="KEGG" id="rhg:EXZ61_18210"/>
<dbReference type="GO" id="GO:0005976">
    <property type="term" value="P:polysaccharide metabolic process"/>
    <property type="evidence" value="ECO:0007669"/>
    <property type="project" value="InterPro"/>
</dbReference>
<organism evidence="2 3">
    <name type="scientific">Rhodoferax aquaticus</name>
    <dbReference type="NCBI Taxonomy" id="2527691"/>
    <lineage>
        <taxon>Bacteria</taxon>
        <taxon>Pseudomonadati</taxon>
        <taxon>Pseudomonadota</taxon>
        <taxon>Betaproteobacteria</taxon>
        <taxon>Burkholderiales</taxon>
        <taxon>Comamonadaceae</taxon>
        <taxon>Rhodoferax</taxon>
    </lineage>
</organism>